<evidence type="ECO:0000313" key="2">
    <source>
        <dbReference type="EMBL" id="PYE79007.1"/>
    </source>
</evidence>
<gene>
    <name evidence="2" type="ORF">DFQ11_1131</name>
</gene>
<organism evidence="2 3">
    <name type="scientific">Winogradskyella epiphytica</name>
    <dbReference type="NCBI Taxonomy" id="262005"/>
    <lineage>
        <taxon>Bacteria</taxon>
        <taxon>Pseudomonadati</taxon>
        <taxon>Bacteroidota</taxon>
        <taxon>Flavobacteriia</taxon>
        <taxon>Flavobacteriales</taxon>
        <taxon>Flavobacteriaceae</taxon>
        <taxon>Winogradskyella</taxon>
    </lineage>
</organism>
<proteinExistence type="predicted"/>
<sequence>MKKLILILTLLPMLTFAQMKEKNNAIKMTTEYGSENQEFQDILSFMKIDYYKTKFVGAELKGKNYSLIVKEIWDGKVKTIDTIVNTANDKYLKPLDSDTLSLKVTAKKTSEKKLKVNFRFPQFGNERTYEATESDDYSLRDVGINVKIETGKPFYAFAYILPYEKDGYKFWCAVESSGKDIESWGQEFGIKHYLIFEMKFE</sequence>
<dbReference type="AlphaFoldDB" id="A0A2V4XBH9"/>
<protein>
    <submittedName>
        <fullName evidence="2">Uncharacterized protein</fullName>
    </submittedName>
</protein>
<name>A0A2V4XBH9_9FLAO</name>
<dbReference type="RefSeq" id="WP_146221544.1">
    <property type="nucleotide sequence ID" value="NZ_BMWQ01000014.1"/>
</dbReference>
<accession>A0A2V4XBH9</accession>
<evidence type="ECO:0000256" key="1">
    <source>
        <dbReference type="SAM" id="SignalP"/>
    </source>
</evidence>
<dbReference type="OrthoDB" id="883791at2"/>
<evidence type="ECO:0000313" key="3">
    <source>
        <dbReference type="Proteomes" id="UP000248054"/>
    </source>
</evidence>
<reference evidence="2 3" key="1">
    <citation type="submission" date="2018-06" db="EMBL/GenBank/DDBJ databases">
        <title>Genomic Encyclopedia of Type Strains, Phase III (KMG-III): the genomes of soil and plant-associated and newly described type strains.</title>
        <authorList>
            <person name="Whitman W."/>
        </authorList>
    </citation>
    <scope>NUCLEOTIDE SEQUENCE [LARGE SCALE GENOMIC DNA]</scope>
    <source>
        <strain evidence="2 3">CECT 7945</strain>
    </source>
</reference>
<dbReference type="EMBL" id="QJTD01000013">
    <property type="protein sequence ID" value="PYE79007.1"/>
    <property type="molecule type" value="Genomic_DNA"/>
</dbReference>
<feature type="signal peptide" evidence="1">
    <location>
        <begin position="1"/>
        <end position="19"/>
    </location>
</feature>
<feature type="chain" id="PRO_5016151948" evidence="1">
    <location>
        <begin position="20"/>
        <end position="201"/>
    </location>
</feature>
<keyword evidence="3" id="KW-1185">Reference proteome</keyword>
<keyword evidence="1" id="KW-0732">Signal</keyword>
<comment type="caution">
    <text evidence="2">The sequence shown here is derived from an EMBL/GenBank/DDBJ whole genome shotgun (WGS) entry which is preliminary data.</text>
</comment>
<dbReference type="Proteomes" id="UP000248054">
    <property type="component" value="Unassembled WGS sequence"/>
</dbReference>